<keyword evidence="2" id="KW-1185">Reference proteome</keyword>
<dbReference type="EMBL" id="CP075567">
    <property type="protein sequence ID" value="UFP98238.1"/>
    <property type="molecule type" value="Genomic_DNA"/>
</dbReference>
<evidence type="ECO:0000313" key="1">
    <source>
        <dbReference type="EMBL" id="UFP98238.1"/>
    </source>
</evidence>
<proteinExistence type="predicted"/>
<name>A0ABY3PWS2_9PSED</name>
<evidence type="ECO:0000313" key="2">
    <source>
        <dbReference type="Proteomes" id="UP001162907"/>
    </source>
</evidence>
<protein>
    <recommendedName>
        <fullName evidence="3">Tle cognate immunity protein 4 C-terminal domain-containing protein</fullName>
    </recommendedName>
</protein>
<sequence length="445" mass="50690">MRQLPLILALLTPIEVWANSPLAEKLPPQTAAPAQWHTECLGRTQFEVPGDIEWHVAGGHWNYPEFGIYSPNIDPSDKQLSYGNSPLNKNGYLFDIEVSPVTTLDIFQQFKNRHSPDIEGAQSRVIEKKIDSLKQKLTWELEQSNPEKFNTLKSERHALEEARVRLSKLHSEIVLLNDLIDDFKKNGRPTEKLRAELQGYKKELSTYATDSQYEQERYIDWDIADAQITWTPGKLTALLWRNERIYRFTLNAKNSDDNTQQALETITPKAREVLRNFRPRQQFEVPLESGFCLPFGFISDNGTENYAITLAWHPIKNPSLLYSLNLSNNIDKSLKLLPLLTSAMFTNPFPNSVELNRFGPESTKIGTIDGVIGGSRYRGVDPDTGKRETTERFTLTAGHTNTENRPELVLKVESFANGQPLGFEDVKEQLLRTLKSVRPLPGITQ</sequence>
<dbReference type="RefSeq" id="WP_230731939.1">
    <property type="nucleotide sequence ID" value="NZ_CP075567.1"/>
</dbReference>
<reference evidence="1 2" key="1">
    <citation type="journal article" date="2022" name="Int. J. Syst. Evol. Microbiol.">
        <title>Pseudomonas fitomaticsae sp. nov., isolated at Marimurtra Botanical Garden in Blanes, Catalonia, Spain.</title>
        <authorList>
            <person name="Atanasov K.E."/>
            <person name="Galbis D.M."/>
            <person name="Cornado D."/>
            <person name="Serpico A."/>
            <person name="Sanchez G."/>
            <person name="Bosch M."/>
            <person name="Ferrer A."/>
            <person name="Altabella T."/>
        </authorList>
    </citation>
    <scope>NUCLEOTIDE SEQUENCE [LARGE SCALE GENOMIC DNA]</scope>
    <source>
        <strain evidence="1 2">FIT81</strain>
    </source>
</reference>
<accession>A0ABY3PWS2</accession>
<organism evidence="1 2">
    <name type="scientific">Pseudomonas fitomaticsae</name>
    <dbReference type="NCBI Taxonomy" id="2837969"/>
    <lineage>
        <taxon>Bacteria</taxon>
        <taxon>Pseudomonadati</taxon>
        <taxon>Pseudomonadota</taxon>
        <taxon>Gammaproteobacteria</taxon>
        <taxon>Pseudomonadales</taxon>
        <taxon>Pseudomonadaceae</taxon>
        <taxon>Pseudomonas</taxon>
    </lineage>
</organism>
<dbReference type="Proteomes" id="UP001162907">
    <property type="component" value="Chromosome"/>
</dbReference>
<gene>
    <name evidence="1" type="ORF">KJY40_19550</name>
</gene>
<evidence type="ECO:0008006" key="3">
    <source>
        <dbReference type="Google" id="ProtNLM"/>
    </source>
</evidence>